<comment type="similarity">
    <text evidence="2">Belongs to the REXO4 family.</text>
</comment>
<feature type="compositionally biased region" description="Basic and acidic residues" evidence="10">
    <location>
        <begin position="44"/>
        <end position="58"/>
    </location>
</feature>
<dbReference type="EMBL" id="JBEFKJ010000023">
    <property type="protein sequence ID" value="KAL2039931.1"/>
    <property type="molecule type" value="Genomic_DNA"/>
</dbReference>
<dbReference type="SMART" id="SM00479">
    <property type="entry name" value="EXOIII"/>
    <property type="match status" value="1"/>
</dbReference>
<keyword evidence="13" id="KW-1185">Reference proteome</keyword>
<evidence type="ECO:0000256" key="4">
    <source>
        <dbReference type="ARBA" id="ARBA00022552"/>
    </source>
</evidence>
<accession>A0ABR4A4Q1</accession>
<dbReference type="SUPFAM" id="SSF53098">
    <property type="entry name" value="Ribonuclease H-like"/>
    <property type="match status" value="1"/>
</dbReference>
<evidence type="ECO:0000313" key="13">
    <source>
        <dbReference type="Proteomes" id="UP001590950"/>
    </source>
</evidence>
<evidence type="ECO:0000256" key="5">
    <source>
        <dbReference type="ARBA" id="ARBA00022722"/>
    </source>
</evidence>
<keyword evidence="7" id="KW-0269">Exonuclease</keyword>
<comment type="function">
    <text evidence="9">Exoribonuclease involved in ribosome biosynthesis. Involved in the processing of ITS1, the internal transcribed spacer localized between the 18S and 5.8S rRNAs.</text>
</comment>
<evidence type="ECO:0000256" key="7">
    <source>
        <dbReference type="ARBA" id="ARBA00022839"/>
    </source>
</evidence>
<evidence type="ECO:0000313" key="12">
    <source>
        <dbReference type="EMBL" id="KAL2039931.1"/>
    </source>
</evidence>
<comment type="subcellular location">
    <subcellularLocation>
        <location evidence="1">Nucleus</location>
    </subcellularLocation>
</comment>
<keyword evidence="6" id="KW-0378">Hydrolase</keyword>
<dbReference type="InterPro" id="IPR036397">
    <property type="entry name" value="RNaseH_sf"/>
</dbReference>
<dbReference type="InterPro" id="IPR012337">
    <property type="entry name" value="RNaseH-like_sf"/>
</dbReference>
<evidence type="ECO:0000256" key="3">
    <source>
        <dbReference type="ARBA" id="ARBA00016937"/>
    </source>
</evidence>
<dbReference type="InterPro" id="IPR037431">
    <property type="entry name" value="REX4_DEDDh_dom"/>
</dbReference>
<evidence type="ECO:0000256" key="1">
    <source>
        <dbReference type="ARBA" id="ARBA00004123"/>
    </source>
</evidence>
<feature type="compositionally biased region" description="Basic residues" evidence="10">
    <location>
        <begin position="330"/>
        <end position="340"/>
    </location>
</feature>
<organism evidence="12 13">
    <name type="scientific">Stereocaulon virgatum</name>
    <dbReference type="NCBI Taxonomy" id="373712"/>
    <lineage>
        <taxon>Eukaryota</taxon>
        <taxon>Fungi</taxon>
        <taxon>Dikarya</taxon>
        <taxon>Ascomycota</taxon>
        <taxon>Pezizomycotina</taxon>
        <taxon>Lecanoromycetes</taxon>
        <taxon>OSLEUM clade</taxon>
        <taxon>Lecanoromycetidae</taxon>
        <taxon>Lecanorales</taxon>
        <taxon>Lecanorineae</taxon>
        <taxon>Stereocaulaceae</taxon>
        <taxon>Stereocaulon</taxon>
    </lineage>
</organism>
<protein>
    <recommendedName>
        <fullName evidence="3">RNA exonuclease 4</fullName>
    </recommendedName>
</protein>
<gene>
    <name evidence="12" type="ORF">N7G274_007334</name>
</gene>
<comment type="caution">
    <text evidence="12">The sequence shown here is derived from an EMBL/GenBank/DDBJ whole genome shotgun (WGS) entry which is preliminary data.</text>
</comment>
<proteinExistence type="inferred from homology"/>
<feature type="region of interest" description="Disordered" evidence="10">
    <location>
        <begin position="311"/>
        <end position="340"/>
    </location>
</feature>
<keyword evidence="5" id="KW-0540">Nuclease</keyword>
<reference evidence="12 13" key="1">
    <citation type="submission" date="2024-09" db="EMBL/GenBank/DDBJ databases">
        <title>Rethinking Asexuality: The Enigmatic Case of Functional Sexual Genes in Lepraria (Stereocaulaceae).</title>
        <authorList>
            <person name="Doellman M."/>
            <person name="Sun Y."/>
            <person name="Barcenas-Pena A."/>
            <person name="Lumbsch H.T."/>
            <person name="Grewe F."/>
        </authorList>
    </citation>
    <scope>NUCLEOTIDE SEQUENCE [LARGE SCALE GENOMIC DNA]</scope>
    <source>
        <strain evidence="12 13">Mercado 3170</strain>
    </source>
</reference>
<dbReference type="Proteomes" id="UP001590950">
    <property type="component" value="Unassembled WGS sequence"/>
</dbReference>
<dbReference type="InterPro" id="IPR047021">
    <property type="entry name" value="REXO1/3/4-like"/>
</dbReference>
<evidence type="ECO:0000256" key="9">
    <source>
        <dbReference type="ARBA" id="ARBA00025599"/>
    </source>
</evidence>
<dbReference type="Pfam" id="PF00929">
    <property type="entry name" value="RNase_T"/>
    <property type="match status" value="1"/>
</dbReference>
<dbReference type="PANTHER" id="PTHR12801:SF45">
    <property type="entry name" value="RNA EXONUCLEASE 4"/>
    <property type="match status" value="1"/>
</dbReference>
<feature type="domain" description="Exonuclease" evidence="11">
    <location>
        <begin position="140"/>
        <end position="302"/>
    </location>
</feature>
<sequence>MANRIVTRVDLKDLSSNWKKLQVKLSADTSRPPKRKASESVLKPQRDGAKHCKLELSAKRPTQSKSNDTTKAKDMELRWPKFKEHAPSASLALWAEDNNIPAKDLAAAYGTSLKTTSIPDDKSTKDKINEGISPTAEAGKYVAIDCEMVGVGPTPDNDSALARVSLVNYHGHQLYDSYVLPKEPVTDYRTHVSGITPELLQTARTLESVQADVARLLDGKILIGHAIKNDLAALLLGHSKRDIRDTSRHPPFRQLAGGKTPSLKRLARDVLGVEIQGGEHSSIEDARATVLLFRRDKDAFEREHVKIWGPDRRRLDKAADDAPENERGEKKRKKKKKHKK</sequence>
<dbReference type="CDD" id="cd06144">
    <property type="entry name" value="REX4_like"/>
    <property type="match status" value="1"/>
</dbReference>
<dbReference type="InterPro" id="IPR013520">
    <property type="entry name" value="Ribonucl_H"/>
</dbReference>
<feature type="region of interest" description="Disordered" evidence="10">
    <location>
        <begin position="25"/>
        <end position="76"/>
    </location>
</feature>
<name>A0ABR4A4Q1_9LECA</name>
<dbReference type="PANTHER" id="PTHR12801">
    <property type="entry name" value="RNA EXONUCLEASE REXO1 / RECO3 FAMILY MEMBER-RELATED"/>
    <property type="match status" value="1"/>
</dbReference>
<evidence type="ECO:0000256" key="10">
    <source>
        <dbReference type="SAM" id="MobiDB-lite"/>
    </source>
</evidence>
<keyword evidence="4" id="KW-0698">rRNA processing</keyword>
<evidence type="ECO:0000256" key="8">
    <source>
        <dbReference type="ARBA" id="ARBA00023242"/>
    </source>
</evidence>
<feature type="compositionally biased region" description="Basic and acidic residues" evidence="10">
    <location>
        <begin position="311"/>
        <end position="329"/>
    </location>
</feature>
<evidence type="ECO:0000256" key="2">
    <source>
        <dbReference type="ARBA" id="ARBA00010489"/>
    </source>
</evidence>
<evidence type="ECO:0000259" key="11">
    <source>
        <dbReference type="SMART" id="SM00479"/>
    </source>
</evidence>
<dbReference type="Gene3D" id="3.30.420.10">
    <property type="entry name" value="Ribonuclease H-like superfamily/Ribonuclease H"/>
    <property type="match status" value="1"/>
</dbReference>
<keyword evidence="8" id="KW-0539">Nucleus</keyword>
<evidence type="ECO:0000256" key="6">
    <source>
        <dbReference type="ARBA" id="ARBA00022801"/>
    </source>
</evidence>